<name>A0ABX5Z5W2_9MICO</name>
<accession>A0ABX5Z5W2</accession>
<evidence type="ECO:0000313" key="2">
    <source>
        <dbReference type="EMBL" id="QEH92123.1"/>
    </source>
</evidence>
<feature type="transmembrane region" description="Helical" evidence="1">
    <location>
        <begin position="132"/>
        <end position="151"/>
    </location>
</feature>
<evidence type="ECO:0000313" key="3">
    <source>
        <dbReference type="Proteomes" id="UP000323565"/>
    </source>
</evidence>
<keyword evidence="1" id="KW-1133">Transmembrane helix</keyword>
<keyword evidence="1" id="KW-0472">Membrane</keyword>
<protein>
    <recommendedName>
        <fullName evidence="4">Sensor domain-containing protein</fullName>
    </recommendedName>
</protein>
<evidence type="ECO:0008006" key="4">
    <source>
        <dbReference type="Google" id="ProtNLM"/>
    </source>
</evidence>
<feature type="transmembrane region" description="Helical" evidence="1">
    <location>
        <begin position="157"/>
        <end position="177"/>
    </location>
</feature>
<keyword evidence="1" id="KW-0812">Transmembrane</keyword>
<gene>
    <name evidence="2" type="ORF">FV141_00135</name>
</gene>
<organism evidence="2 3">
    <name type="scientific">Dermacoccus abyssi</name>
    <dbReference type="NCBI Taxonomy" id="322596"/>
    <lineage>
        <taxon>Bacteria</taxon>
        <taxon>Bacillati</taxon>
        <taxon>Actinomycetota</taxon>
        <taxon>Actinomycetes</taxon>
        <taxon>Micrococcales</taxon>
        <taxon>Dermacoccaceae</taxon>
        <taxon>Dermacoccus</taxon>
    </lineage>
</organism>
<feature type="transmembrane region" description="Helical" evidence="1">
    <location>
        <begin position="51"/>
        <end position="70"/>
    </location>
</feature>
<evidence type="ECO:0000256" key="1">
    <source>
        <dbReference type="SAM" id="Phobius"/>
    </source>
</evidence>
<proteinExistence type="predicted"/>
<keyword evidence="3" id="KW-1185">Reference proteome</keyword>
<sequence>MEHIAPEGSIAAQIDDLRPAARRRYWLRQVLNAAVLPGFAAVLVLTQTFDLTFFVVACVIGALNFFMAMSQRRPILGGHRDGLVPLVLGLDFGRRRIVRRAVRTANPSADPVLQYVELTEARRLALQYKTSVWALGVSLVVLLILAAVHFADGSNATVFVLATLAVFAVVAGTWSMLSSRGAQRYLERLGYDPQSLLPRDEPSSAR</sequence>
<dbReference type="EMBL" id="CP043031">
    <property type="protein sequence ID" value="QEH92123.1"/>
    <property type="molecule type" value="Genomic_DNA"/>
</dbReference>
<feature type="transmembrane region" description="Helical" evidence="1">
    <location>
        <begin position="25"/>
        <end position="45"/>
    </location>
</feature>
<dbReference type="Proteomes" id="UP000323565">
    <property type="component" value="Chromosome"/>
</dbReference>
<reference evidence="2 3" key="1">
    <citation type="submission" date="2019-08" db="EMBL/GenBank/DDBJ databases">
        <title>Dermacoccus abyssi strain HZAU 226, whole genome Nanopore sequencing project.</title>
        <authorList>
            <person name="Guo A."/>
            <person name="Zhang X."/>
            <person name="Ruan Y."/>
            <person name="Liu W."/>
            <person name="Chen Q."/>
            <person name="Gu L."/>
        </authorList>
    </citation>
    <scope>NUCLEOTIDE SEQUENCE [LARGE SCALE GENOMIC DNA]</scope>
    <source>
        <strain evidence="2 3">HZAU 226</strain>
    </source>
</reference>